<dbReference type="CDD" id="cd00037">
    <property type="entry name" value="CLECT"/>
    <property type="match status" value="1"/>
</dbReference>
<proteinExistence type="predicted"/>
<dbReference type="InterPro" id="IPR050111">
    <property type="entry name" value="C-type_lectin/snaclec_domain"/>
</dbReference>
<evidence type="ECO:0000256" key="1">
    <source>
        <dbReference type="ARBA" id="ARBA00023157"/>
    </source>
</evidence>
<name>A0AA88YQ21_PINIB</name>
<dbReference type="InterPro" id="IPR018378">
    <property type="entry name" value="C-type_lectin_CS"/>
</dbReference>
<comment type="caution">
    <text evidence="3">The sequence shown here is derived from an EMBL/GenBank/DDBJ whole genome shotgun (WGS) entry which is preliminary data.</text>
</comment>
<dbReference type="PROSITE" id="PS00615">
    <property type="entry name" value="C_TYPE_LECTIN_1"/>
    <property type="match status" value="1"/>
</dbReference>
<dbReference type="InterPro" id="IPR001304">
    <property type="entry name" value="C-type_lectin-like"/>
</dbReference>
<keyword evidence="4" id="KW-1185">Reference proteome</keyword>
<reference evidence="3" key="1">
    <citation type="submission" date="2019-08" db="EMBL/GenBank/DDBJ databases">
        <title>The improved chromosome-level genome for the pearl oyster Pinctada fucata martensii using PacBio sequencing and Hi-C.</title>
        <authorList>
            <person name="Zheng Z."/>
        </authorList>
    </citation>
    <scope>NUCLEOTIDE SEQUENCE</scope>
    <source>
        <strain evidence="3">ZZ-2019</strain>
        <tissue evidence="3">Adductor muscle</tissue>
    </source>
</reference>
<evidence type="ECO:0000259" key="2">
    <source>
        <dbReference type="PROSITE" id="PS50041"/>
    </source>
</evidence>
<sequence>MFSSFHLEKQSVWIGIADVITDGRWITYPDTMYPTYLNWDSREPNGKTAENCVEMAKGYGYKWNDISCSHVRKFICEKAR</sequence>
<accession>A0AA88YQ21</accession>
<organism evidence="3 4">
    <name type="scientific">Pinctada imbricata</name>
    <name type="common">Atlantic pearl-oyster</name>
    <name type="synonym">Pinctada martensii</name>
    <dbReference type="NCBI Taxonomy" id="66713"/>
    <lineage>
        <taxon>Eukaryota</taxon>
        <taxon>Metazoa</taxon>
        <taxon>Spiralia</taxon>
        <taxon>Lophotrochozoa</taxon>
        <taxon>Mollusca</taxon>
        <taxon>Bivalvia</taxon>
        <taxon>Autobranchia</taxon>
        <taxon>Pteriomorphia</taxon>
        <taxon>Pterioida</taxon>
        <taxon>Pterioidea</taxon>
        <taxon>Pteriidae</taxon>
        <taxon>Pinctada</taxon>
    </lineage>
</organism>
<dbReference type="SUPFAM" id="SSF56436">
    <property type="entry name" value="C-type lectin-like"/>
    <property type="match status" value="1"/>
</dbReference>
<evidence type="ECO:0000313" key="4">
    <source>
        <dbReference type="Proteomes" id="UP001186944"/>
    </source>
</evidence>
<dbReference type="Proteomes" id="UP001186944">
    <property type="component" value="Unassembled WGS sequence"/>
</dbReference>
<protein>
    <recommendedName>
        <fullName evidence="2">C-type lectin domain-containing protein</fullName>
    </recommendedName>
</protein>
<evidence type="ECO:0000313" key="3">
    <source>
        <dbReference type="EMBL" id="KAK3105857.1"/>
    </source>
</evidence>
<dbReference type="PANTHER" id="PTHR22803">
    <property type="entry name" value="MANNOSE, PHOSPHOLIPASE, LECTIN RECEPTOR RELATED"/>
    <property type="match status" value="1"/>
</dbReference>
<dbReference type="PROSITE" id="PS50041">
    <property type="entry name" value="C_TYPE_LECTIN_2"/>
    <property type="match status" value="1"/>
</dbReference>
<dbReference type="EMBL" id="VSWD01000003">
    <property type="protein sequence ID" value="KAK3105857.1"/>
    <property type="molecule type" value="Genomic_DNA"/>
</dbReference>
<dbReference type="InterPro" id="IPR016187">
    <property type="entry name" value="CTDL_fold"/>
</dbReference>
<dbReference type="Pfam" id="PF00059">
    <property type="entry name" value="Lectin_C"/>
    <property type="match status" value="1"/>
</dbReference>
<gene>
    <name evidence="3" type="ORF">FSP39_007198</name>
</gene>
<keyword evidence="1" id="KW-1015">Disulfide bond</keyword>
<dbReference type="InterPro" id="IPR016186">
    <property type="entry name" value="C-type_lectin-like/link_sf"/>
</dbReference>
<dbReference type="AlphaFoldDB" id="A0AA88YQ21"/>
<dbReference type="Gene3D" id="3.10.100.10">
    <property type="entry name" value="Mannose-Binding Protein A, subunit A"/>
    <property type="match status" value="1"/>
</dbReference>
<feature type="domain" description="C-type lectin" evidence="2">
    <location>
        <begin position="1"/>
        <end position="77"/>
    </location>
</feature>